<protein>
    <recommendedName>
        <fullName evidence="2">Amidohydrolase-related domain-containing protein</fullName>
    </recommendedName>
</protein>
<dbReference type="EMBL" id="UINC01047818">
    <property type="protein sequence ID" value="SVB57564.1"/>
    <property type="molecule type" value="Genomic_DNA"/>
</dbReference>
<organism evidence="1">
    <name type="scientific">marine metagenome</name>
    <dbReference type="NCBI Taxonomy" id="408172"/>
    <lineage>
        <taxon>unclassified sequences</taxon>
        <taxon>metagenomes</taxon>
        <taxon>ecological metagenomes</taxon>
    </lineage>
</organism>
<name>A0A382F5F6_9ZZZZ</name>
<evidence type="ECO:0008006" key="2">
    <source>
        <dbReference type="Google" id="ProtNLM"/>
    </source>
</evidence>
<gene>
    <name evidence="1" type="ORF">METZ01_LOCUS210418</name>
</gene>
<dbReference type="Gene3D" id="3.20.20.140">
    <property type="entry name" value="Metal-dependent hydrolases"/>
    <property type="match status" value="1"/>
</dbReference>
<feature type="non-terminal residue" evidence="1">
    <location>
        <position position="136"/>
    </location>
</feature>
<dbReference type="AlphaFoldDB" id="A0A382F5F6"/>
<reference evidence="1" key="1">
    <citation type="submission" date="2018-05" db="EMBL/GenBank/DDBJ databases">
        <authorList>
            <person name="Lanie J.A."/>
            <person name="Ng W.-L."/>
            <person name="Kazmierczak K.M."/>
            <person name="Andrzejewski T.M."/>
            <person name="Davidsen T.M."/>
            <person name="Wayne K.J."/>
            <person name="Tettelin H."/>
            <person name="Glass J.I."/>
            <person name="Rusch D."/>
            <person name="Podicherti R."/>
            <person name="Tsui H.-C.T."/>
            <person name="Winkler M.E."/>
        </authorList>
    </citation>
    <scope>NUCLEOTIDE SEQUENCE</scope>
</reference>
<sequence length="136" mass="14890">MVAIGPIISADCHIDLIWLPPDLFTGNARSSLKDRMPFVKETDEGPAWVSEKGSYFGLQNGMGSAGRKYVPGEIHRSDRMAAQGLYDDGKKGIRRLTEPGLRVKDQDLDGVRGEVLYGILGAAERLQDPEAAVEMM</sequence>
<accession>A0A382F5F6</accession>
<proteinExistence type="predicted"/>
<evidence type="ECO:0000313" key="1">
    <source>
        <dbReference type="EMBL" id="SVB57564.1"/>
    </source>
</evidence>